<sequence>MLLKDIWDNFANRMSEIELYHRAAKSTAEKELSYILNQHQILEKNPELKDKITSRHNMTFYEAKTGEIRVYYHRQRTIDEEYLDALLHKNKQYQWLLAEAYEEFEDFLEKIYAFHGKHDNNFWPLNDYGAATLSQLPNKDYEWYLNQATKKKGNPSKYIK</sequence>
<proteinExistence type="predicted"/>
<dbReference type="EMBL" id="FNNH01000004">
    <property type="protein sequence ID" value="SDW16583.1"/>
    <property type="molecule type" value="Genomic_DNA"/>
</dbReference>
<reference evidence="1 2" key="1">
    <citation type="submission" date="2016-10" db="EMBL/GenBank/DDBJ databases">
        <authorList>
            <person name="de Groot N.N."/>
        </authorList>
    </citation>
    <scope>NUCLEOTIDE SEQUENCE [LARGE SCALE GENOMIC DNA]</scope>
    <source>
        <strain evidence="1 2">Nm110</strain>
    </source>
</reference>
<protein>
    <submittedName>
        <fullName evidence="1">Uncharacterized protein</fullName>
    </submittedName>
</protein>
<evidence type="ECO:0000313" key="2">
    <source>
        <dbReference type="Proteomes" id="UP000183454"/>
    </source>
</evidence>
<dbReference type="AlphaFoldDB" id="A0A1H2RAT3"/>
<organism evidence="1 2">
    <name type="scientific">Nitrosomonas communis</name>
    <dbReference type="NCBI Taxonomy" id="44574"/>
    <lineage>
        <taxon>Bacteria</taxon>
        <taxon>Pseudomonadati</taxon>
        <taxon>Pseudomonadota</taxon>
        <taxon>Betaproteobacteria</taxon>
        <taxon>Nitrosomonadales</taxon>
        <taxon>Nitrosomonadaceae</taxon>
        <taxon>Nitrosomonas</taxon>
    </lineage>
</organism>
<name>A0A1H2RAT3_9PROT</name>
<accession>A0A1H2RAT3</accession>
<dbReference type="Proteomes" id="UP000183454">
    <property type="component" value="Unassembled WGS sequence"/>
</dbReference>
<gene>
    <name evidence="1" type="ORF">SAMN05421882_100448</name>
</gene>
<evidence type="ECO:0000313" key="1">
    <source>
        <dbReference type="EMBL" id="SDW16583.1"/>
    </source>
</evidence>